<feature type="domain" description="NADP-dependent oxidoreductase" evidence="4">
    <location>
        <begin position="16"/>
        <end position="317"/>
    </location>
</feature>
<keyword evidence="3" id="KW-0560">Oxidoreductase</keyword>
<evidence type="ECO:0000256" key="2">
    <source>
        <dbReference type="ARBA" id="ARBA00022857"/>
    </source>
</evidence>
<name>A0ABR6EVQ1_9SPHI</name>
<comment type="caution">
    <text evidence="5">The sequence shown here is derived from an EMBL/GenBank/DDBJ whole genome shotgun (WGS) entry which is preliminary data.</text>
</comment>
<evidence type="ECO:0000313" key="6">
    <source>
        <dbReference type="Proteomes" id="UP000636110"/>
    </source>
</evidence>
<dbReference type="EMBL" id="WNXC01000002">
    <property type="protein sequence ID" value="MBB2149097.1"/>
    <property type="molecule type" value="Genomic_DNA"/>
</dbReference>
<dbReference type="SUPFAM" id="SSF51430">
    <property type="entry name" value="NAD(P)-linked oxidoreductase"/>
    <property type="match status" value="1"/>
</dbReference>
<accession>A0ABR6EVQ1</accession>
<dbReference type="RefSeq" id="WP_182956118.1">
    <property type="nucleotide sequence ID" value="NZ_WNXC01000002.1"/>
</dbReference>
<evidence type="ECO:0000313" key="5">
    <source>
        <dbReference type="EMBL" id="MBB2149097.1"/>
    </source>
</evidence>
<proteinExistence type="inferred from homology"/>
<dbReference type="InterPro" id="IPR005399">
    <property type="entry name" value="K_chnl_volt-dep_bsu_KCNAB-rel"/>
</dbReference>
<dbReference type="InterPro" id="IPR036812">
    <property type="entry name" value="NAD(P)_OxRdtase_dom_sf"/>
</dbReference>
<sequence>MEYRRLGKSGLQLSALSLGSWLTFGHQISDQTADELMGIAYDAGVNFFDNAEGYAAGKSELVMGKIIKSKKWERESFVLSSKVFFGTENKGPNRMGLSRKHVIEGCNGALQRLQVDYLDLYFCHRPDKNTPIEETVWAMNTLLQQGKILYWGTSEWSASEIMEAISVAKQYHLIGPTMEQPQYNLLERNKMEKEYLLLFKEYGLGTTIWSPLASGLLSGKYTKAGTKDTRLELKGMEWLKDAVLNEEKLKKAEKLQGLADQLNVSLAKLSLAWCLKNPNVSTVILGASKTAQLKENLTTLEVLPLLTEQVMTDIEDIMQTKPHLPEF</sequence>
<dbReference type="InterPro" id="IPR023210">
    <property type="entry name" value="NADP_OxRdtase_dom"/>
</dbReference>
<keyword evidence="6" id="KW-1185">Reference proteome</keyword>
<organism evidence="5 6">
    <name type="scientific">Pedobacter gandavensis</name>
    <dbReference type="NCBI Taxonomy" id="2679963"/>
    <lineage>
        <taxon>Bacteria</taxon>
        <taxon>Pseudomonadati</taxon>
        <taxon>Bacteroidota</taxon>
        <taxon>Sphingobacteriia</taxon>
        <taxon>Sphingobacteriales</taxon>
        <taxon>Sphingobacteriaceae</taxon>
        <taxon>Pedobacter</taxon>
    </lineage>
</organism>
<dbReference type="Proteomes" id="UP000636110">
    <property type="component" value="Unassembled WGS sequence"/>
</dbReference>
<evidence type="ECO:0000256" key="1">
    <source>
        <dbReference type="ARBA" id="ARBA00006515"/>
    </source>
</evidence>
<keyword evidence="2" id="KW-0521">NADP</keyword>
<reference evidence="5 6" key="1">
    <citation type="submission" date="2019-11" db="EMBL/GenBank/DDBJ databases">
        <title>Description of Pedobacter sp. LMG 31462T.</title>
        <authorList>
            <person name="Carlier A."/>
            <person name="Qi S."/>
            <person name="Vandamme P."/>
        </authorList>
    </citation>
    <scope>NUCLEOTIDE SEQUENCE [LARGE SCALE GENOMIC DNA]</scope>
    <source>
        <strain evidence="5 6">LMG 31462</strain>
    </source>
</reference>
<dbReference type="CDD" id="cd19143">
    <property type="entry name" value="AKR_AKR6C1_2"/>
    <property type="match status" value="1"/>
</dbReference>
<evidence type="ECO:0000259" key="4">
    <source>
        <dbReference type="Pfam" id="PF00248"/>
    </source>
</evidence>
<comment type="similarity">
    <text evidence="1">Belongs to the shaker potassium channel beta subunit family.</text>
</comment>
<protein>
    <submittedName>
        <fullName evidence="5">Aldo/keto reductase</fullName>
    </submittedName>
</protein>
<dbReference type="Pfam" id="PF00248">
    <property type="entry name" value="Aldo_ket_red"/>
    <property type="match status" value="1"/>
</dbReference>
<dbReference type="PANTHER" id="PTHR43150:SF2">
    <property type="entry name" value="HYPERKINETIC, ISOFORM M"/>
    <property type="match status" value="1"/>
</dbReference>
<dbReference type="PANTHER" id="PTHR43150">
    <property type="entry name" value="HYPERKINETIC, ISOFORM M"/>
    <property type="match status" value="1"/>
</dbReference>
<gene>
    <name evidence="5" type="ORF">GM920_09250</name>
</gene>
<dbReference type="Gene3D" id="3.20.20.100">
    <property type="entry name" value="NADP-dependent oxidoreductase domain"/>
    <property type="match status" value="1"/>
</dbReference>
<evidence type="ECO:0000256" key="3">
    <source>
        <dbReference type="ARBA" id="ARBA00023002"/>
    </source>
</evidence>
<dbReference type="PRINTS" id="PR01577">
    <property type="entry name" value="KCNABCHANNEL"/>
</dbReference>